<dbReference type="EMBL" id="MU274901">
    <property type="protein sequence ID" value="KAI0093835.1"/>
    <property type="molecule type" value="Genomic_DNA"/>
</dbReference>
<accession>A0ACB8UJK6</accession>
<gene>
    <name evidence="1" type="ORF">BDY19DRAFT_989369</name>
</gene>
<evidence type="ECO:0000313" key="1">
    <source>
        <dbReference type="EMBL" id="KAI0093835.1"/>
    </source>
</evidence>
<reference evidence="1" key="1">
    <citation type="journal article" date="2021" name="Environ. Microbiol.">
        <title>Gene family expansions and transcriptome signatures uncover fungal adaptations to wood decay.</title>
        <authorList>
            <person name="Hage H."/>
            <person name="Miyauchi S."/>
            <person name="Viragh M."/>
            <person name="Drula E."/>
            <person name="Min B."/>
            <person name="Chaduli D."/>
            <person name="Navarro D."/>
            <person name="Favel A."/>
            <person name="Norest M."/>
            <person name="Lesage-Meessen L."/>
            <person name="Balint B."/>
            <person name="Merenyi Z."/>
            <person name="de Eugenio L."/>
            <person name="Morin E."/>
            <person name="Martinez A.T."/>
            <person name="Baldrian P."/>
            <person name="Stursova M."/>
            <person name="Martinez M.J."/>
            <person name="Novotny C."/>
            <person name="Magnuson J.K."/>
            <person name="Spatafora J.W."/>
            <person name="Maurice S."/>
            <person name="Pangilinan J."/>
            <person name="Andreopoulos W."/>
            <person name="LaButti K."/>
            <person name="Hundley H."/>
            <person name="Na H."/>
            <person name="Kuo A."/>
            <person name="Barry K."/>
            <person name="Lipzen A."/>
            <person name="Henrissat B."/>
            <person name="Riley R."/>
            <person name="Ahrendt S."/>
            <person name="Nagy L.G."/>
            <person name="Grigoriev I.V."/>
            <person name="Martin F."/>
            <person name="Rosso M.N."/>
        </authorList>
    </citation>
    <scope>NUCLEOTIDE SEQUENCE</scope>
    <source>
        <strain evidence="1">CBS 384.51</strain>
    </source>
</reference>
<proteinExistence type="predicted"/>
<evidence type="ECO:0000313" key="2">
    <source>
        <dbReference type="Proteomes" id="UP001055072"/>
    </source>
</evidence>
<name>A0ACB8UJK6_9APHY</name>
<dbReference type="Proteomes" id="UP001055072">
    <property type="component" value="Unassembled WGS sequence"/>
</dbReference>
<sequence>MPPHKPNAPQPQRLTLTTTSLRNVILSNKSDVIYYEVITPKWARGVTTISRLDPNTRQYDIVGEMKNDAKGHAAEVKMWGGASQPADTFLVKGDEARRSTFHGKDGKRYTWRASSKRLELRRDDMPEDKPVAVYYKEKRYAYALKMSRLPYLEVDPVVMDTLDSLIMSFLLIERRRRKKDV</sequence>
<comment type="caution">
    <text evidence="1">The sequence shown here is derived from an EMBL/GenBank/DDBJ whole genome shotgun (WGS) entry which is preliminary data.</text>
</comment>
<keyword evidence="2" id="KW-1185">Reference proteome</keyword>
<organism evidence="1 2">
    <name type="scientific">Irpex rosettiformis</name>
    <dbReference type="NCBI Taxonomy" id="378272"/>
    <lineage>
        <taxon>Eukaryota</taxon>
        <taxon>Fungi</taxon>
        <taxon>Dikarya</taxon>
        <taxon>Basidiomycota</taxon>
        <taxon>Agaricomycotina</taxon>
        <taxon>Agaricomycetes</taxon>
        <taxon>Polyporales</taxon>
        <taxon>Irpicaceae</taxon>
        <taxon>Irpex</taxon>
    </lineage>
</organism>
<protein>
    <submittedName>
        <fullName evidence="1">Uncharacterized protein</fullName>
    </submittedName>
</protein>